<dbReference type="InterPro" id="IPR011050">
    <property type="entry name" value="Pectin_lyase_fold/virulence"/>
</dbReference>
<gene>
    <name evidence="9" type="ORF">EII33_05335</name>
</gene>
<dbReference type="Proteomes" id="UP000279562">
    <property type="component" value="Unassembled WGS sequence"/>
</dbReference>
<evidence type="ECO:0000259" key="7">
    <source>
        <dbReference type="Pfam" id="PF01095"/>
    </source>
</evidence>
<dbReference type="InterPro" id="IPR036514">
    <property type="entry name" value="SGNH_hydro_sf"/>
</dbReference>
<dbReference type="GO" id="GO:0030599">
    <property type="term" value="F:pectinesterase activity"/>
    <property type="evidence" value="ECO:0007669"/>
    <property type="project" value="UniProtKB-UniRule"/>
</dbReference>
<dbReference type="FunFam" id="2.160.20.10:FF:000052">
    <property type="entry name" value="Pectinesterase"/>
    <property type="match status" value="1"/>
</dbReference>
<comment type="catalytic activity">
    <reaction evidence="5">
        <text>[(1-&gt;4)-alpha-D-galacturonosyl methyl ester](n) + n H2O = [(1-&gt;4)-alpha-D-galacturonosyl](n) + n methanol + n H(+)</text>
        <dbReference type="Rhea" id="RHEA:22380"/>
        <dbReference type="Rhea" id="RHEA-COMP:14570"/>
        <dbReference type="Rhea" id="RHEA-COMP:14573"/>
        <dbReference type="ChEBI" id="CHEBI:15377"/>
        <dbReference type="ChEBI" id="CHEBI:15378"/>
        <dbReference type="ChEBI" id="CHEBI:17790"/>
        <dbReference type="ChEBI" id="CHEBI:140522"/>
        <dbReference type="ChEBI" id="CHEBI:140523"/>
        <dbReference type="EC" id="3.1.1.11"/>
    </reaction>
</comment>
<feature type="region of interest" description="Disordered" evidence="6">
    <location>
        <begin position="166"/>
        <end position="190"/>
    </location>
</feature>
<dbReference type="GO" id="GO:0045490">
    <property type="term" value="P:pectin catabolic process"/>
    <property type="evidence" value="ECO:0007669"/>
    <property type="project" value="UniProtKB-UniRule"/>
</dbReference>
<evidence type="ECO:0000256" key="6">
    <source>
        <dbReference type="SAM" id="MobiDB-lite"/>
    </source>
</evidence>
<dbReference type="EMBL" id="RQYF01000015">
    <property type="protein sequence ID" value="RRD92097.1"/>
    <property type="molecule type" value="Genomic_DNA"/>
</dbReference>
<organism evidence="9 10">
    <name type="scientific">Prevotella heparinolytica</name>
    <dbReference type="NCBI Taxonomy" id="28113"/>
    <lineage>
        <taxon>Bacteria</taxon>
        <taxon>Pseudomonadati</taxon>
        <taxon>Bacteroidota</taxon>
        <taxon>Bacteroidia</taxon>
        <taxon>Bacteroidales</taxon>
        <taxon>Bacteroidaceae</taxon>
        <taxon>Bacteroides</taxon>
    </lineage>
</organism>
<evidence type="ECO:0000256" key="2">
    <source>
        <dbReference type="ARBA" id="ARBA00022801"/>
    </source>
</evidence>
<sequence>MKRELILLWGLFFLFSSFKADKPGITIFMIGDSTMADKDLTGGNPERGWGQMLPGYLSEEIRVDNHAVNGRSSKSFIDEGRWNKVLSLVKKGDYVFIQFGHNDEKTDPKRHTDAGGGSFDVNLKRFVMDTRARGGIPVLFNSIVRRNFETVAGMLAVDSAVSQDDFRKDANPDAKRDASSSPHRKEGGRLIDTHGAYLDSPRNVAEELNVPFVDMNRITHKLVEGLGPDESKKLFMWVAPDIVPAMPKGREDNTHLNVYGGRVIAGLAMDAIAEAVPELAKYVRHYDFVVAKDGSGDFFTVQEAIDAVPDYRKNVRTSILVRKGVYKEKVVIPESKINISLIGQEGAVISYDDYAGKANRFGENKGTSGSSSCYVYAHDFYAENITFENTSGPVGQAVACFVSADRVYFKNCRFLGYQDTLYTYGKADRHYFEECYIEGTVDFIFGWSVAVFHRCRIHSKGNGYVTAPSTDKGQRYGYVFHDCKLTADAGVDKVYLSRPWRPYAQAVFICCDLGRHIVPVGWDNWGKKGNEQTAFYAEYQSKGEGAAPKERAAFSHQLKTVKGYEMETVLAGVDGWNPVKGGNALPDIKR</sequence>
<feature type="domain" description="SGNH hydrolase-type esterase" evidence="8">
    <location>
        <begin position="30"/>
        <end position="207"/>
    </location>
</feature>
<reference evidence="9 10" key="1">
    <citation type="submission" date="2018-11" db="EMBL/GenBank/DDBJ databases">
        <title>Genomes From Bacteria Associated with the Canine Oral Cavity: a Test Case for Automated Genome-Based Taxonomic Assignment.</title>
        <authorList>
            <person name="Coil D.A."/>
            <person name="Jospin G."/>
            <person name="Darling A.E."/>
            <person name="Wallis C."/>
            <person name="Davis I.J."/>
            <person name="Harris S."/>
            <person name="Eisen J.A."/>
            <person name="Holcombe L.J."/>
            <person name="O'Flynn C."/>
        </authorList>
    </citation>
    <scope>NUCLEOTIDE SEQUENCE [LARGE SCALE GENOMIC DNA]</scope>
    <source>
        <strain evidence="9 10">OH1047_COT-310</strain>
    </source>
</reference>
<dbReference type="Pfam" id="PF13472">
    <property type="entry name" value="Lipase_GDSL_2"/>
    <property type="match status" value="1"/>
</dbReference>
<dbReference type="EC" id="3.1.1.11" evidence="5"/>
<dbReference type="PROSITE" id="PS00503">
    <property type="entry name" value="PECTINESTERASE_2"/>
    <property type="match status" value="1"/>
</dbReference>
<dbReference type="AlphaFoldDB" id="A0A3P2A9L4"/>
<dbReference type="CDD" id="cd01821">
    <property type="entry name" value="Rhamnogalacturan_acetylesterase_like"/>
    <property type="match status" value="1"/>
</dbReference>
<comment type="similarity">
    <text evidence="1">Belongs to the pectinesterase family.</text>
</comment>
<dbReference type="GO" id="GO:0042545">
    <property type="term" value="P:cell wall modification"/>
    <property type="evidence" value="ECO:0007669"/>
    <property type="project" value="UniProtKB-UniRule"/>
</dbReference>
<keyword evidence="10" id="KW-1185">Reference proteome</keyword>
<dbReference type="SUPFAM" id="SSF51126">
    <property type="entry name" value="Pectin lyase-like"/>
    <property type="match status" value="1"/>
</dbReference>
<comment type="pathway">
    <text evidence="5">Glycan metabolism; pectin degradation; 2-dehydro-3-deoxy-D-gluconate from pectin: step 1/5.</text>
</comment>
<dbReference type="Gene3D" id="3.40.50.1110">
    <property type="entry name" value="SGNH hydrolase"/>
    <property type="match status" value="1"/>
</dbReference>
<evidence type="ECO:0000313" key="10">
    <source>
        <dbReference type="Proteomes" id="UP000279562"/>
    </source>
</evidence>
<evidence type="ECO:0000256" key="3">
    <source>
        <dbReference type="ARBA" id="ARBA00023085"/>
    </source>
</evidence>
<dbReference type="Pfam" id="PF01095">
    <property type="entry name" value="Pectinesterase"/>
    <property type="match status" value="1"/>
</dbReference>
<evidence type="ECO:0000256" key="4">
    <source>
        <dbReference type="PROSITE-ProRule" id="PRU10040"/>
    </source>
</evidence>
<dbReference type="PANTHER" id="PTHR31321">
    <property type="entry name" value="ACYL-COA THIOESTER HYDROLASE YBHC-RELATED"/>
    <property type="match status" value="1"/>
</dbReference>
<dbReference type="SUPFAM" id="SSF52266">
    <property type="entry name" value="SGNH hydrolase"/>
    <property type="match status" value="1"/>
</dbReference>
<keyword evidence="2 5" id="KW-0378">Hydrolase</keyword>
<dbReference type="PANTHER" id="PTHR31321:SF57">
    <property type="entry name" value="PECTINESTERASE 53-RELATED"/>
    <property type="match status" value="1"/>
</dbReference>
<protein>
    <recommendedName>
        <fullName evidence="5">Pectinesterase</fullName>
        <ecNumber evidence="5">3.1.1.11</ecNumber>
    </recommendedName>
</protein>
<comment type="caution">
    <text evidence="9">The sequence shown here is derived from an EMBL/GenBank/DDBJ whole genome shotgun (WGS) entry which is preliminary data.</text>
</comment>
<evidence type="ECO:0000259" key="8">
    <source>
        <dbReference type="Pfam" id="PF13472"/>
    </source>
</evidence>
<feature type="active site" evidence="4">
    <location>
        <position position="442"/>
    </location>
</feature>
<proteinExistence type="inferred from homology"/>
<dbReference type="InterPro" id="IPR033131">
    <property type="entry name" value="Pectinesterase_Asp_AS"/>
</dbReference>
<dbReference type="RefSeq" id="WP_125238831.1">
    <property type="nucleotide sequence ID" value="NZ_RQYF01000015.1"/>
</dbReference>
<dbReference type="InterPro" id="IPR013830">
    <property type="entry name" value="SGNH_hydro"/>
</dbReference>
<dbReference type="Gene3D" id="2.160.20.10">
    <property type="entry name" value="Single-stranded right-handed beta-helix, Pectin lyase-like"/>
    <property type="match status" value="1"/>
</dbReference>
<evidence type="ECO:0000256" key="5">
    <source>
        <dbReference type="RuleBase" id="RU000589"/>
    </source>
</evidence>
<accession>A0A3P2A9L4</accession>
<evidence type="ECO:0000256" key="1">
    <source>
        <dbReference type="ARBA" id="ARBA00008891"/>
    </source>
</evidence>
<dbReference type="UniPathway" id="UPA00545">
    <property type="reaction ID" value="UER00823"/>
</dbReference>
<dbReference type="GO" id="GO:0009279">
    <property type="term" value="C:cell outer membrane"/>
    <property type="evidence" value="ECO:0007669"/>
    <property type="project" value="TreeGrafter"/>
</dbReference>
<feature type="domain" description="Pectinesterase catalytic" evidence="7">
    <location>
        <begin position="287"/>
        <end position="555"/>
    </location>
</feature>
<dbReference type="InterPro" id="IPR000070">
    <property type="entry name" value="Pectinesterase_cat"/>
</dbReference>
<keyword evidence="3 5" id="KW-0063">Aspartyl esterase</keyword>
<dbReference type="InterPro" id="IPR012334">
    <property type="entry name" value="Pectin_lyas_fold"/>
</dbReference>
<name>A0A3P2A9L4_9BACE</name>
<dbReference type="InterPro" id="IPR037459">
    <property type="entry name" value="RhgT-like"/>
</dbReference>
<evidence type="ECO:0000313" key="9">
    <source>
        <dbReference type="EMBL" id="RRD92097.1"/>
    </source>
</evidence>